<evidence type="ECO:0000313" key="3">
    <source>
        <dbReference type="Proteomes" id="UP000299102"/>
    </source>
</evidence>
<organism evidence="2 3">
    <name type="scientific">Eumeta variegata</name>
    <name type="common">Bagworm moth</name>
    <name type="synonym">Eumeta japonica</name>
    <dbReference type="NCBI Taxonomy" id="151549"/>
    <lineage>
        <taxon>Eukaryota</taxon>
        <taxon>Metazoa</taxon>
        <taxon>Ecdysozoa</taxon>
        <taxon>Arthropoda</taxon>
        <taxon>Hexapoda</taxon>
        <taxon>Insecta</taxon>
        <taxon>Pterygota</taxon>
        <taxon>Neoptera</taxon>
        <taxon>Endopterygota</taxon>
        <taxon>Lepidoptera</taxon>
        <taxon>Glossata</taxon>
        <taxon>Ditrysia</taxon>
        <taxon>Tineoidea</taxon>
        <taxon>Psychidae</taxon>
        <taxon>Oiketicinae</taxon>
        <taxon>Eumeta</taxon>
    </lineage>
</organism>
<dbReference type="EMBL" id="BGZK01002491">
    <property type="protein sequence ID" value="GBP94339.1"/>
    <property type="molecule type" value="Genomic_DNA"/>
</dbReference>
<protein>
    <submittedName>
        <fullName evidence="2">Uncharacterized protein</fullName>
    </submittedName>
</protein>
<evidence type="ECO:0000256" key="1">
    <source>
        <dbReference type="SAM" id="MobiDB-lite"/>
    </source>
</evidence>
<keyword evidence="3" id="KW-1185">Reference proteome</keyword>
<sequence length="138" mass="15839">MDTRKPKESLVSWRSFKEINRISEEEQRITGILNLWMKGNGRSRYFTFIFCTPRGYTSRLRDFQTKRPPITSRCVIAARQRRSHLSSAAGERGLLNFRDRLSVGRDELQLGGRRPGTSPSSAPCSEHSAHCLSPSRRE</sequence>
<dbReference type="Proteomes" id="UP000299102">
    <property type="component" value="Unassembled WGS sequence"/>
</dbReference>
<gene>
    <name evidence="2" type="ORF">EVAR_63867_1</name>
</gene>
<name>A0A4C2A5A0_EUMVA</name>
<accession>A0A4C2A5A0</accession>
<evidence type="ECO:0000313" key="2">
    <source>
        <dbReference type="EMBL" id="GBP94339.1"/>
    </source>
</evidence>
<comment type="caution">
    <text evidence="2">The sequence shown here is derived from an EMBL/GenBank/DDBJ whole genome shotgun (WGS) entry which is preliminary data.</text>
</comment>
<feature type="region of interest" description="Disordered" evidence="1">
    <location>
        <begin position="106"/>
        <end position="138"/>
    </location>
</feature>
<dbReference type="AlphaFoldDB" id="A0A4C2A5A0"/>
<proteinExistence type="predicted"/>
<reference evidence="2 3" key="1">
    <citation type="journal article" date="2019" name="Commun. Biol.">
        <title>The bagworm genome reveals a unique fibroin gene that provides high tensile strength.</title>
        <authorList>
            <person name="Kono N."/>
            <person name="Nakamura H."/>
            <person name="Ohtoshi R."/>
            <person name="Tomita M."/>
            <person name="Numata K."/>
            <person name="Arakawa K."/>
        </authorList>
    </citation>
    <scope>NUCLEOTIDE SEQUENCE [LARGE SCALE GENOMIC DNA]</scope>
</reference>